<dbReference type="AlphaFoldDB" id="A0A2S4KZJ3"/>
<protein>
    <recommendedName>
        <fullName evidence="2">LDB19 N-terminal domain-containing protein</fullName>
    </recommendedName>
</protein>
<dbReference type="EMBL" id="PKSG01000430">
    <property type="protein sequence ID" value="POR35606.1"/>
    <property type="molecule type" value="Genomic_DNA"/>
</dbReference>
<name>A0A2S4KZJ3_9HYPO</name>
<feature type="compositionally biased region" description="Polar residues" evidence="1">
    <location>
        <begin position="9"/>
        <end position="18"/>
    </location>
</feature>
<dbReference type="InterPro" id="IPR024391">
    <property type="entry name" value="LDB19_N"/>
</dbReference>
<evidence type="ECO:0000259" key="2">
    <source>
        <dbReference type="Pfam" id="PF13002"/>
    </source>
</evidence>
<organism evidence="3 4">
    <name type="scientific">Tolypocladium paradoxum</name>
    <dbReference type="NCBI Taxonomy" id="94208"/>
    <lineage>
        <taxon>Eukaryota</taxon>
        <taxon>Fungi</taxon>
        <taxon>Dikarya</taxon>
        <taxon>Ascomycota</taxon>
        <taxon>Pezizomycotina</taxon>
        <taxon>Sordariomycetes</taxon>
        <taxon>Hypocreomycetidae</taxon>
        <taxon>Hypocreales</taxon>
        <taxon>Ophiocordycipitaceae</taxon>
        <taxon>Tolypocladium</taxon>
    </lineage>
</organism>
<dbReference type="STRING" id="94208.A0A2S4KZJ3"/>
<dbReference type="OrthoDB" id="3832628at2759"/>
<comment type="caution">
    <text evidence="3">The sequence shown here is derived from an EMBL/GenBank/DDBJ whole genome shotgun (WGS) entry which is preliminary data.</text>
</comment>
<accession>A0A2S4KZJ3</accession>
<reference evidence="3 4" key="1">
    <citation type="submission" date="2018-01" db="EMBL/GenBank/DDBJ databases">
        <title>Harnessing the power of phylogenomics to disentangle the directionality and signatures of interkingdom host jumping in the parasitic fungal genus Tolypocladium.</title>
        <authorList>
            <person name="Quandt C.A."/>
            <person name="Patterson W."/>
            <person name="Spatafora J.W."/>
        </authorList>
    </citation>
    <scope>NUCLEOTIDE SEQUENCE [LARGE SCALE GENOMIC DNA]</scope>
    <source>
        <strain evidence="3 4">NRBC 100945</strain>
    </source>
</reference>
<proteinExistence type="predicted"/>
<evidence type="ECO:0000256" key="1">
    <source>
        <dbReference type="SAM" id="MobiDB-lite"/>
    </source>
</evidence>
<sequence length="502" mass="54106">MPHRVANFLRSSSGSISHITKKATGSSSSSSSGGGSGSGSGSSSRNHSASTSPYASDSDDHPHAHAQAVKMPGHRRLSLPFGRSNGTVRLDWRVESPPLVFYGTPEESTGALLSGQMFLDVAGGAVDVDSFVATLTLRVTHKRPYQGHCADCQTQDTELRSWRLLAHPATLFAGRHPFPFSALLEGHLPASMDSPVLSMAYEFRAEAMVVRNAGPAAASLLKLHVDLPLVVKRSLPEPLYPHNSVRVFPPTNVKACAYYGSVIHPTGNNTLTLKLDGLVTPNPRARTLDLWRLKKVTWRLEETIKAIAPACARHALSAMTVMTEEGVAARKGAYRSETRVIGEHVMEDGWKSDYSGNDGTVDMEFDYTALNPPARPMASSSAAKYACDTKTQDGTEVTHTLLLELVVSKERAPEGKPQLATQTGTGRLLRMRFAVALTEFSGLGVSWDNEAPPVYQDVPPSPPGYPCDAGQREPPIDYSELDALEAQRATPPARLSDAELSE</sequence>
<dbReference type="Pfam" id="PF13002">
    <property type="entry name" value="LDB19"/>
    <property type="match status" value="1"/>
</dbReference>
<gene>
    <name evidence="3" type="ORF">TPAR_04190</name>
</gene>
<evidence type="ECO:0000313" key="4">
    <source>
        <dbReference type="Proteomes" id="UP000237481"/>
    </source>
</evidence>
<feature type="region of interest" description="Disordered" evidence="1">
    <location>
        <begin position="448"/>
        <end position="502"/>
    </location>
</feature>
<feature type="compositionally biased region" description="Polar residues" evidence="1">
    <location>
        <begin position="45"/>
        <end position="55"/>
    </location>
</feature>
<feature type="domain" description="LDB19 N-terminal" evidence="2">
    <location>
        <begin position="135"/>
        <end position="315"/>
    </location>
</feature>
<feature type="region of interest" description="Disordered" evidence="1">
    <location>
        <begin position="1"/>
        <end position="80"/>
    </location>
</feature>
<evidence type="ECO:0000313" key="3">
    <source>
        <dbReference type="EMBL" id="POR35606.1"/>
    </source>
</evidence>
<keyword evidence="4" id="KW-1185">Reference proteome</keyword>
<dbReference type="Proteomes" id="UP000237481">
    <property type="component" value="Unassembled WGS sequence"/>
</dbReference>